<name>A0A6J7KW56_9ZZZZ</name>
<dbReference type="AlphaFoldDB" id="A0A6J7KW56"/>
<dbReference type="InterPro" id="IPR029044">
    <property type="entry name" value="Nucleotide-diphossugar_trans"/>
</dbReference>
<organism evidence="1">
    <name type="scientific">freshwater metagenome</name>
    <dbReference type="NCBI Taxonomy" id="449393"/>
    <lineage>
        <taxon>unclassified sequences</taxon>
        <taxon>metagenomes</taxon>
        <taxon>ecological metagenomes</taxon>
    </lineage>
</organism>
<dbReference type="SUPFAM" id="SSF53448">
    <property type="entry name" value="Nucleotide-diphospho-sugar transferases"/>
    <property type="match status" value="1"/>
</dbReference>
<accession>A0A6J7KW56</accession>
<reference evidence="1" key="1">
    <citation type="submission" date="2020-05" db="EMBL/GenBank/DDBJ databases">
        <authorList>
            <person name="Chiriac C."/>
            <person name="Salcher M."/>
            <person name="Ghai R."/>
            <person name="Kavagutti S V."/>
        </authorList>
    </citation>
    <scope>NUCLEOTIDE SEQUENCE</scope>
</reference>
<evidence type="ECO:0000313" key="1">
    <source>
        <dbReference type="EMBL" id="CAB4957794.1"/>
    </source>
</evidence>
<dbReference type="EMBL" id="CAFBNJ010000069">
    <property type="protein sequence ID" value="CAB4957794.1"/>
    <property type="molecule type" value="Genomic_DNA"/>
</dbReference>
<gene>
    <name evidence="1" type="ORF">UFOPK3785_01269</name>
</gene>
<proteinExistence type="predicted"/>
<sequence>MIPTDSGFVFSYGPSSFQRHQAEAKRLGLEVRVIRDDRLAWDVDRPEDLVPPNWGETP</sequence>
<protein>
    <submittedName>
        <fullName evidence="1">Unannotated protein</fullName>
    </submittedName>
</protein>